<proteinExistence type="predicted"/>
<evidence type="ECO:0000313" key="2">
    <source>
        <dbReference type="Proteomes" id="UP000009138"/>
    </source>
</evidence>
<dbReference type="GeneID" id="93608855"/>
<dbReference type="RefSeq" id="XP_067512575.1">
    <property type="nucleotide sequence ID" value="XM_067656474.1"/>
</dbReference>
<evidence type="ECO:0000313" key="1">
    <source>
        <dbReference type="EMBL" id="EIE77179.1"/>
    </source>
</evidence>
<reference evidence="1 2" key="1">
    <citation type="journal article" date="2009" name="PLoS Genet.">
        <title>Genomic analysis of the basal lineage fungus Rhizopus oryzae reveals a whole-genome duplication.</title>
        <authorList>
            <person name="Ma L.-J."/>
            <person name="Ibrahim A.S."/>
            <person name="Skory C."/>
            <person name="Grabherr M.G."/>
            <person name="Burger G."/>
            <person name="Butler M."/>
            <person name="Elias M."/>
            <person name="Idnurm A."/>
            <person name="Lang B.F."/>
            <person name="Sone T."/>
            <person name="Abe A."/>
            <person name="Calvo S.E."/>
            <person name="Corrochano L.M."/>
            <person name="Engels R."/>
            <person name="Fu J."/>
            <person name="Hansberg W."/>
            <person name="Kim J.-M."/>
            <person name="Kodira C.D."/>
            <person name="Koehrsen M.J."/>
            <person name="Liu B."/>
            <person name="Miranda-Saavedra D."/>
            <person name="O'Leary S."/>
            <person name="Ortiz-Castellanos L."/>
            <person name="Poulter R."/>
            <person name="Rodriguez-Romero J."/>
            <person name="Ruiz-Herrera J."/>
            <person name="Shen Y.-Q."/>
            <person name="Zeng Q."/>
            <person name="Galagan J."/>
            <person name="Birren B.W."/>
            <person name="Cuomo C.A."/>
            <person name="Wickes B.L."/>
        </authorList>
    </citation>
    <scope>NUCLEOTIDE SEQUENCE [LARGE SCALE GENOMIC DNA]</scope>
    <source>
        <strain evidence="2">RA 99-880 / ATCC MYA-4621 / FGSC 9543 / NRRL 43880</strain>
    </source>
</reference>
<dbReference type="EMBL" id="CH476732">
    <property type="protein sequence ID" value="EIE77179.1"/>
    <property type="molecule type" value="Genomic_DNA"/>
</dbReference>
<gene>
    <name evidence="1" type="ORF">RO3G_01883</name>
</gene>
<name>I1BLU9_RHIO9</name>
<organism evidence="1 2">
    <name type="scientific">Rhizopus delemar (strain RA 99-880 / ATCC MYA-4621 / FGSC 9543 / NRRL 43880)</name>
    <name type="common">Mucormycosis agent</name>
    <name type="synonym">Rhizopus arrhizus var. delemar</name>
    <dbReference type="NCBI Taxonomy" id="246409"/>
    <lineage>
        <taxon>Eukaryota</taxon>
        <taxon>Fungi</taxon>
        <taxon>Fungi incertae sedis</taxon>
        <taxon>Mucoromycota</taxon>
        <taxon>Mucoromycotina</taxon>
        <taxon>Mucoromycetes</taxon>
        <taxon>Mucorales</taxon>
        <taxon>Mucorineae</taxon>
        <taxon>Rhizopodaceae</taxon>
        <taxon>Rhizopus</taxon>
    </lineage>
</organism>
<dbReference type="VEuPathDB" id="FungiDB:RO3G_01883"/>
<dbReference type="Proteomes" id="UP000009138">
    <property type="component" value="Unassembled WGS sequence"/>
</dbReference>
<sequence>MDLPIQEKPNLAPSLRRKLVSECRPKRKPKQYKASQQLQQTMALLEDELNTTTVYSTPYD</sequence>
<dbReference type="InParanoid" id="I1BLU9"/>
<protein>
    <submittedName>
        <fullName evidence="1">Uncharacterized protein</fullName>
    </submittedName>
</protein>
<keyword evidence="2" id="KW-1185">Reference proteome</keyword>
<accession>I1BLU9</accession>
<dbReference type="AlphaFoldDB" id="I1BLU9"/>